<sequence>IQLNQITNGLAGTGINQSRDGLMQVSDLQAQVLDNNSAKMSLKHHIAWDLERLKYAKANPASLSLRVTSGGSETETIASLQ</sequence>
<feature type="non-terminal residue" evidence="1">
    <location>
        <position position="1"/>
    </location>
</feature>
<keyword evidence="2" id="KW-1185">Reference proteome</keyword>
<accession>A0AA41X5P9</accession>
<dbReference type="Proteomes" id="UP001165413">
    <property type="component" value="Unassembled WGS sequence"/>
</dbReference>
<gene>
    <name evidence="1" type="ORF">NLF92_13575</name>
</gene>
<evidence type="ECO:0000313" key="1">
    <source>
        <dbReference type="EMBL" id="MCP3429966.1"/>
    </source>
</evidence>
<dbReference type="AlphaFoldDB" id="A0AA41X5P9"/>
<reference evidence="1" key="1">
    <citation type="submission" date="2022-07" db="EMBL/GenBank/DDBJ databases">
        <title>Characterization of the Novel Bacterium Alteromonas immobilis LMIT006 and Alteromonas gregis LMIT007.</title>
        <authorList>
            <person name="Lin X."/>
        </authorList>
    </citation>
    <scope>NUCLEOTIDE SEQUENCE</scope>
    <source>
        <strain evidence="1">LMIT007</strain>
    </source>
</reference>
<dbReference type="RefSeq" id="WP_254102791.1">
    <property type="nucleotide sequence ID" value="NZ_JANATA010000278.1"/>
</dbReference>
<proteinExistence type="predicted"/>
<dbReference type="EMBL" id="JANATA010000278">
    <property type="protein sequence ID" value="MCP3429966.1"/>
    <property type="molecule type" value="Genomic_DNA"/>
</dbReference>
<evidence type="ECO:0008006" key="3">
    <source>
        <dbReference type="Google" id="ProtNLM"/>
    </source>
</evidence>
<organism evidence="1 2">
    <name type="scientific">Opacimonas viscosa</name>
    <dbReference type="NCBI Taxonomy" id="2961944"/>
    <lineage>
        <taxon>Bacteria</taxon>
        <taxon>Pseudomonadati</taxon>
        <taxon>Pseudomonadota</taxon>
        <taxon>Gammaproteobacteria</taxon>
        <taxon>Alteromonadales</taxon>
        <taxon>Alteromonadaceae</taxon>
        <taxon>Opacimonas</taxon>
    </lineage>
</organism>
<feature type="non-terminal residue" evidence="1">
    <location>
        <position position="81"/>
    </location>
</feature>
<comment type="caution">
    <text evidence="1">The sequence shown here is derived from an EMBL/GenBank/DDBJ whole genome shotgun (WGS) entry which is preliminary data.</text>
</comment>
<protein>
    <recommendedName>
        <fullName evidence="3">Flagellin</fullName>
    </recommendedName>
</protein>
<evidence type="ECO:0000313" key="2">
    <source>
        <dbReference type="Proteomes" id="UP001165413"/>
    </source>
</evidence>
<name>A0AA41X5P9_9ALTE</name>